<proteinExistence type="predicted"/>
<reference evidence="2" key="1">
    <citation type="journal article" date="2009" name="Environ. Microbiol.">
        <title>The genome of Polaromonas naphthalenivorans strain CJ2, isolated from coal tar-contaminated sediment, reveals physiological and metabolic versatility and evolution through extensive horizontal gene transfer.</title>
        <authorList>
            <person name="Yagi J.M."/>
            <person name="Sims D."/>
            <person name="Brettin T."/>
            <person name="Bruce D."/>
            <person name="Madsen E.L."/>
        </authorList>
    </citation>
    <scope>NUCLEOTIDE SEQUENCE [LARGE SCALE GENOMIC DNA]</scope>
    <source>
        <strain evidence="2">CJ2</strain>
        <plasmid evidence="2">Plasmid pPNAP01</plasmid>
    </source>
</reference>
<evidence type="ECO:0000313" key="2">
    <source>
        <dbReference type="Proteomes" id="UP000000644"/>
    </source>
</evidence>
<dbReference type="EMBL" id="CP000530">
    <property type="protein sequence ID" value="ABM39671.1"/>
    <property type="molecule type" value="Genomic_DNA"/>
</dbReference>
<keyword evidence="2" id="KW-1185">Reference proteome</keyword>
<organism evidence="1 2">
    <name type="scientific">Polaromonas naphthalenivorans (strain CJ2)</name>
    <dbReference type="NCBI Taxonomy" id="365044"/>
    <lineage>
        <taxon>Bacteria</taxon>
        <taxon>Pseudomonadati</taxon>
        <taxon>Pseudomonadota</taxon>
        <taxon>Betaproteobacteria</taxon>
        <taxon>Burkholderiales</taxon>
        <taxon>Comamonadaceae</taxon>
        <taxon>Polaromonas</taxon>
    </lineage>
</organism>
<dbReference type="KEGG" id="pna:Pnap_4393"/>
<dbReference type="RefSeq" id="WP_011798044.1">
    <property type="nucleotide sequence ID" value="NC_008757.1"/>
</dbReference>
<sequence>MQQIEMQFQWKRHEMKEVIVAVTKAVILGYNTKDKLLAALPMFSTYRIALAIDALITADMAENNLGVLCIHPDMQIVLELLKRKFVLPMSEEQAKSPAVRRYVINQLGATNPAGVETLLRVNPVSVEA</sequence>
<geneLocation type="plasmid" evidence="1 2">
    <name>pPNAP01</name>
</geneLocation>
<name>A1VVJ3_POLNA</name>
<accession>A1VVJ3</accession>
<gene>
    <name evidence="1" type="ordered locus">Pnap_4393</name>
</gene>
<protein>
    <submittedName>
        <fullName evidence="1">Uncharacterized protein</fullName>
    </submittedName>
</protein>
<evidence type="ECO:0000313" key="1">
    <source>
        <dbReference type="EMBL" id="ABM39671.1"/>
    </source>
</evidence>
<dbReference type="HOGENOM" id="CLU_1979571_0_0_4"/>
<dbReference type="Proteomes" id="UP000000644">
    <property type="component" value="Plasmid pPNAP01"/>
</dbReference>
<dbReference type="OrthoDB" id="7063391at2"/>
<keyword evidence="1" id="KW-0614">Plasmid</keyword>
<dbReference type="AlphaFoldDB" id="A1VVJ3"/>